<dbReference type="AlphaFoldDB" id="A0A1N6DUW0"/>
<feature type="transmembrane region" description="Helical" evidence="1">
    <location>
        <begin position="163"/>
        <end position="183"/>
    </location>
</feature>
<feature type="transmembrane region" description="Helical" evidence="1">
    <location>
        <begin position="12"/>
        <end position="33"/>
    </location>
</feature>
<dbReference type="OrthoDB" id="1492362at2"/>
<dbReference type="EMBL" id="FSRC01000001">
    <property type="protein sequence ID" value="SIN74588.1"/>
    <property type="molecule type" value="Genomic_DNA"/>
</dbReference>
<gene>
    <name evidence="2" type="ORF">SAMN05444394_1421</name>
</gene>
<keyword evidence="3" id="KW-1185">Reference proteome</keyword>
<organism evidence="2 3">
    <name type="scientific">Algoriphagus halophilus</name>
    <dbReference type="NCBI Taxonomy" id="226505"/>
    <lineage>
        <taxon>Bacteria</taxon>
        <taxon>Pseudomonadati</taxon>
        <taxon>Bacteroidota</taxon>
        <taxon>Cytophagia</taxon>
        <taxon>Cytophagales</taxon>
        <taxon>Cyclobacteriaceae</taxon>
        <taxon>Algoriphagus</taxon>
    </lineage>
</organism>
<feature type="transmembrane region" description="Helical" evidence="1">
    <location>
        <begin position="53"/>
        <end position="80"/>
    </location>
</feature>
<evidence type="ECO:0000313" key="3">
    <source>
        <dbReference type="Proteomes" id="UP000185221"/>
    </source>
</evidence>
<keyword evidence="1" id="KW-1133">Transmembrane helix</keyword>
<feature type="transmembrane region" description="Helical" evidence="1">
    <location>
        <begin position="120"/>
        <end position="142"/>
    </location>
</feature>
<feature type="transmembrane region" description="Helical" evidence="1">
    <location>
        <begin position="87"/>
        <end position="108"/>
    </location>
</feature>
<protein>
    <submittedName>
        <fullName evidence="2">Uncharacterized protein</fullName>
    </submittedName>
</protein>
<evidence type="ECO:0000313" key="2">
    <source>
        <dbReference type="EMBL" id="SIN74588.1"/>
    </source>
</evidence>
<keyword evidence="1" id="KW-0812">Transmembrane</keyword>
<dbReference type="RefSeq" id="WP_074224094.1">
    <property type="nucleotide sequence ID" value="NZ_FSRC01000001.1"/>
</dbReference>
<reference evidence="3" key="1">
    <citation type="submission" date="2016-11" db="EMBL/GenBank/DDBJ databases">
        <authorList>
            <person name="Varghese N."/>
            <person name="Submissions S."/>
        </authorList>
    </citation>
    <scope>NUCLEOTIDE SEQUENCE [LARGE SCALE GENOMIC DNA]</scope>
    <source>
        <strain evidence="3">DSM 15292</strain>
    </source>
</reference>
<feature type="transmembrane region" description="Helical" evidence="1">
    <location>
        <begin position="189"/>
        <end position="206"/>
    </location>
</feature>
<sequence length="221" mass="25110">MKNLPAFRTPNIWTNVLSLFISLTFMIVWLPFIRSLFDGTSYAWGTNYFGLTIHGAGVTPSFIFLIFQMSLYATVIFGLYRMKNRKLYGGLLGIWWLNVFGNLLFDILKNGDTMFHGDTLNVHVSISTLVLPLASIALLLIIMVLGTEKEESFIPWTQKNRTLLYLFLGMLPILFLLLSTGTPSGTSDQIGVLLAIMQCFYIPYIFKPYGYKNVLETSFIK</sequence>
<dbReference type="Proteomes" id="UP000185221">
    <property type="component" value="Unassembled WGS sequence"/>
</dbReference>
<proteinExistence type="predicted"/>
<name>A0A1N6DUW0_9BACT</name>
<keyword evidence="1" id="KW-0472">Membrane</keyword>
<accession>A0A1N6DUW0</accession>
<evidence type="ECO:0000256" key="1">
    <source>
        <dbReference type="SAM" id="Phobius"/>
    </source>
</evidence>